<dbReference type="VEuPathDB" id="TrichDB:TVAGG3_0320800"/>
<dbReference type="Proteomes" id="UP000001542">
    <property type="component" value="Unassembled WGS sequence"/>
</dbReference>
<dbReference type="EMBL" id="DS113269">
    <property type="protein sequence ID" value="EAY14548.1"/>
    <property type="molecule type" value="Genomic_DNA"/>
</dbReference>
<sequence length="139" mass="14124">MGSGGSDIAGGTAFTNRGATNGSLFYGGAGSNMLYAYGGGGGGSGYYGGGGGSSTENHNYGYCGSGGGGSGYIGGVWSSEKFGVTAETKSSTNDGNGYLKITYYGRFPLYNICKTIICASMFHSYAFILLFSVVIMNKD</sequence>
<feature type="transmembrane region" description="Helical" evidence="1">
    <location>
        <begin position="116"/>
        <end position="136"/>
    </location>
</feature>
<protein>
    <submittedName>
        <fullName evidence="2">Uncharacterized protein</fullName>
    </submittedName>
</protein>
<keyword evidence="1" id="KW-0472">Membrane</keyword>
<dbReference type="KEGG" id="tva:4772537"/>
<gene>
    <name evidence="2" type="ORF">TVAG_388810</name>
</gene>
<dbReference type="AlphaFoldDB" id="A2DYL3"/>
<evidence type="ECO:0000313" key="3">
    <source>
        <dbReference type="Proteomes" id="UP000001542"/>
    </source>
</evidence>
<dbReference type="RefSeq" id="XP_001326771.1">
    <property type="nucleotide sequence ID" value="XM_001326736.1"/>
</dbReference>
<evidence type="ECO:0000256" key="1">
    <source>
        <dbReference type="SAM" id="Phobius"/>
    </source>
</evidence>
<keyword evidence="3" id="KW-1185">Reference proteome</keyword>
<name>A2DYL3_TRIV3</name>
<reference evidence="2" key="2">
    <citation type="journal article" date="2007" name="Science">
        <title>Draft genome sequence of the sexually transmitted pathogen Trichomonas vaginalis.</title>
        <authorList>
            <person name="Carlton J.M."/>
            <person name="Hirt R.P."/>
            <person name="Silva J.C."/>
            <person name="Delcher A.L."/>
            <person name="Schatz M."/>
            <person name="Zhao Q."/>
            <person name="Wortman J.R."/>
            <person name="Bidwell S.L."/>
            <person name="Alsmark U.C.M."/>
            <person name="Besteiro S."/>
            <person name="Sicheritz-Ponten T."/>
            <person name="Noel C.J."/>
            <person name="Dacks J.B."/>
            <person name="Foster P.G."/>
            <person name="Simillion C."/>
            <person name="Van de Peer Y."/>
            <person name="Miranda-Saavedra D."/>
            <person name="Barton G.J."/>
            <person name="Westrop G.D."/>
            <person name="Mueller S."/>
            <person name="Dessi D."/>
            <person name="Fiori P.L."/>
            <person name="Ren Q."/>
            <person name="Paulsen I."/>
            <person name="Zhang H."/>
            <person name="Bastida-Corcuera F.D."/>
            <person name="Simoes-Barbosa A."/>
            <person name="Brown M.T."/>
            <person name="Hayes R.D."/>
            <person name="Mukherjee M."/>
            <person name="Okumura C.Y."/>
            <person name="Schneider R."/>
            <person name="Smith A.J."/>
            <person name="Vanacova S."/>
            <person name="Villalvazo M."/>
            <person name="Haas B.J."/>
            <person name="Pertea M."/>
            <person name="Feldblyum T.V."/>
            <person name="Utterback T.R."/>
            <person name="Shu C.L."/>
            <person name="Osoegawa K."/>
            <person name="de Jong P.J."/>
            <person name="Hrdy I."/>
            <person name="Horvathova L."/>
            <person name="Zubacova Z."/>
            <person name="Dolezal P."/>
            <person name="Malik S.B."/>
            <person name="Logsdon J.M. Jr."/>
            <person name="Henze K."/>
            <person name="Gupta A."/>
            <person name="Wang C.C."/>
            <person name="Dunne R.L."/>
            <person name="Upcroft J.A."/>
            <person name="Upcroft P."/>
            <person name="White O."/>
            <person name="Salzberg S.L."/>
            <person name="Tang P."/>
            <person name="Chiu C.-H."/>
            <person name="Lee Y.-S."/>
            <person name="Embley T.M."/>
            <person name="Coombs G.H."/>
            <person name="Mottram J.C."/>
            <person name="Tachezy J."/>
            <person name="Fraser-Liggett C.M."/>
            <person name="Johnson P.J."/>
        </authorList>
    </citation>
    <scope>NUCLEOTIDE SEQUENCE [LARGE SCALE GENOMIC DNA]</scope>
    <source>
        <strain evidence="2">G3</strain>
    </source>
</reference>
<accession>A2DYL3</accession>
<keyword evidence="1" id="KW-0812">Transmembrane</keyword>
<dbReference type="VEuPathDB" id="TrichDB:TVAG_388810"/>
<reference evidence="2" key="1">
    <citation type="submission" date="2006-10" db="EMBL/GenBank/DDBJ databases">
        <authorList>
            <person name="Amadeo P."/>
            <person name="Zhao Q."/>
            <person name="Wortman J."/>
            <person name="Fraser-Liggett C."/>
            <person name="Carlton J."/>
        </authorList>
    </citation>
    <scope>NUCLEOTIDE SEQUENCE</scope>
    <source>
        <strain evidence="2">G3</strain>
    </source>
</reference>
<dbReference type="InParanoid" id="A2DYL3"/>
<keyword evidence="1" id="KW-1133">Transmembrane helix</keyword>
<evidence type="ECO:0000313" key="2">
    <source>
        <dbReference type="EMBL" id="EAY14548.1"/>
    </source>
</evidence>
<proteinExistence type="predicted"/>
<organism evidence="2 3">
    <name type="scientific">Trichomonas vaginalis (strain ATCC PRA-98 / G3)</name>
    <dbReference type="NCBI Taxonomy" id="412133"/>
    <lineage>
        <taxon>Eukaryota</taxon>
        <taxon>Metamonada</taxon>
        <taxon>Parabasalia</taxon>
        <taxon>Trichomonadida</taxon>
        <taxon>Trichomonadidae</taxon>
        <taxon>Trichomonas</taxon>
    </lineage>
</organism>